<feature type="transmembrane region" description="Helical" evidence="6">
    <location>
        <begin position="57"/>
        <end position="76"/>
    </location>
</feature>
<evidence type="ECO:0000256" key="1">
    <source>
        <dbReference type="ARBA" id="ARBA00004141"/>
    </source>
</evidence>
<dbReference type="PANTHER" id="PTHR19282">
    <property type="entry name" value="TETRASPANIN"/>
    <property type="match status" value="1"/>
</dbReference>
<dbReference type="PRINTS" id="PR00259">
    <property type="entry name" value="TMFOUR"/>
</dbReference>
<dbReference type="GO" id="GO:0005886">
    <property type="term" value="C:plasma membrane"/>
    <property type="evidence" value="ECO:0007669"/>
    <property type="project" value="TreeGrafter"/>
</dbReference>
<dbReference type="PANTHER" id="PTHR19282:SF456">
    <property type="entry name" value="CD63 MOLECULE"/>
    <property type="match status" value="1"/>
</dbReference>
<comment type="caution">
    <text evidence="7">The sequence shown here is derived from an EMBL/GenBank/DDBJ whole genome shotgun (WGS) entry which is preliminary data.</text>
</comment>
<proteinExistence type="inferred from homology"/>
<dbReference type="PIRSF" id="PIRSF002419">
    <property type="entry name" value="Tetraspanin"/>
    <property type="match status" value="1"/>
</dbReference>
<evidence type="ECO:0000256" key="3">
    <source>
        <dbReference type="ARBA" id="ARBA00022692"/>
    </source>
</evidence>
<reference evidence="7 8" key="1">
    <citation type="journal article" date="2024" name="BMC Genomics">
        <title>Genome assembly of redclaw crayfish (Cherax quadricarinatus) provides insights into its immune adaptation and hypoxia tolerance.</title>
        <authorList>
            <person name="Liu Z."/>
            <person name="Zheng J."/>
            <person name="Li H."/>
            <person name="Fang K."/>
            <person name="Wang S."/>
            <person name="He J."/>
            <person name="Zhou D."/>
            <person name="Weng S."/>
            <person name="Chi M."/>
            <person name="Gu Z."/>
            <person name="He J."/>
            <person name="Li F."/>
            <person name="Wang M."/>
        </authorList>
    </citation>
    <scope>NUCLEOTIDE SEQUENCE [LARGE SCALE GENOMIC DNA]</scope>
    <source>
        <strain evidence="7">ZL_2023a</strain>
    </source>
</reference>
<accession>A0AAW0WRF9</accession>
<keyword evidence="5 6" id="KW-0472">Membrane</keyword>
<evidence type="ECO:0000256" key="6">
    <source>
        <dbReference type="RuleBase" id="RU361218"/>
    </source>
</evidence>
<keyword evidence="8" id="KW-1185">Reference proteome</keyword>
<feature type="transmembrane region" description="Helical" evidence="6">
    <location>
        <begin position="217"/>
        <end position="240"/>
    </location>
</feature>
<dbReference type="Proteomes" id="UP001445076">
    <property type="component" value="Unassembled WGS sequence"/>
</dbReference>
<dbReference type="InterPro" id="IPR008952">
    <property type="entry name" value="Tetraspanin_EC2_sf"/>
</dbReference>
<evidence type="ECO:0000256" key="5">
    <source>
        <dbReference type="ARBA" id="ARBA00023136"/>
    </source>
</evidence>
<protein>
    <recommendedName>
        <fullName evidence="6">Tetraspanin</fullName>
    </recommendedName>
</protein>
<organism evidence="7 8">
    <name type="scientific">Cherax quadricarinatus</name>
    <name type="common">Australian red claw crayfish</name>
    <dbReference type="NCBI Taxonomy" id="27406"/>
    <lineage>
        <taxon>Eukaryota</taxon>
        <taxon>Metazoa</taxon>
        <taxon>Ecdysozoa</taxon>
        <taxon>Arthropoda</taxon>
        <taxon>Crustacea</taxon>
        <taxon>Multicrustacea</taxon>
        <taxon>Malacostraca</taxon>
        <taxon>Eumalacostraca</taxon>
        <taxon>Eucarida</taxon>
        <taxon>Decapoda</taxon>
        <taxon>Pleocyemata</taxon>
        <taxon>Astacidea</taxon>
        <taxon>Parastacoidea</taxon>
        <taxon>Parastacidae</taxon>
        <taxon>Cherax</taxon>
    </lineage>
</organism>
<dbReference type="EMBL" id="JARKIK010000072">
    <property type="protein sequence ID" value="KAK8728459.1"/>
    <property type="molecule type" value="Genomic_DNA"/>
</dbReference>
<evidence type="ECO:0000313" key="7">
    <source>
        <dbReference type="EMBL" id="KAK8728459.1"/>
    </source>
</evidence>
<dbReference type="InterPro" id="IPR018503">
    <property type="entry name" value="Tetraspanin_CS"/>
</dbReference>
<dbReference type="PROSITE" id="PS00421">
    <property type="entry name" value="TM4_1"/>
    <property type="match status" value="1"/>
</dbReference>
<dbReference type="AlphaFoldDB" id="A0AAW0WRF9"/>
<dbReference type="InterPro" id="IPR018499">
    <property type="entry name" value="Tetraspanin/Peripherin"/>
</dbReference>
<dbReference type="InterPro" id="IPR000301">
    <property type="entry name" value="Tetraspanin_animals"/>
</dbReference>
<name>A0AAW0WRF9_CHEQU</name>
<sequence>MADHNLSCGPLTIKYLVFFFNLLFFLSGLALIIMGGIAQGFFSSYMQFFDGKYETPAIGLIILGSIILVISFFGCCGAKKENVFMLRIFAFLMMVILVLEFAAAITVAILRPDIETLLKENMNKTMENYGDDKSLVTKAWDDLQKKHDCCGTSSYRDWEWTKYGQNETVLGVPDSCCMNITSQCGYKVFPEHGTPSNIYTEGCYTALTESVHRNLGAIIGGLVFLALLQMIGAWMSCCLIRAVKERYEIL</sequence>
<keyword evidence="4 6" id="KW-1133">Transmembrane helix</keyword>
<dbReference type="Pfam" id="PF00335">
    <property type="entry name" value="Tetraspanin"/>
    <property type="match status" value="1"/>
</dbReference>
<comment type="similarity">
    <text evidence="2 6">Belongs to the tetraspanin (TM4SF) family.</text>
</comment>
<dbReference type="Gene3D" id="1.10.1450.10">
    <property type="entry name" value="Tetraspanin"/>
    <property type="match status" value="1"/>
</dbReference>
<dbReference type="SUPFAM" id="SSF48652">
    <property type="entry name" value="Tetraspanin"/>
    <property type="match status" value="1"/>
</dbReference>
<evidence type="ECO:0000313" key="8">
    <source>
        <dbReference type="Proteomes" id="UP001445076"/>
    </source>
</evidence>
<feature type="transmembrane region" description="Helical" evidence="6">
    <location>
        <begin position="88"/>
        <end position="110"/>
    </location>
</feature>
<evidence type="ECO:0000256" key="4">
    <source>
        <dbReference type="ARBA" id="ARBA00022989"/>
    </source>
</evidence>
<evidence type="ECO:0000256" key="2">
    <source>
        <dbReference type="ARBA" id="ARBA00006840"/>
    </source>
</evidence>
<feature type="transmembrane region" description="Helical" evidence="6">
    <location>
        <begin position="12"/>
        <end position="37"/>
    </location>
</feature>
<comment type="subcellular location">
    <subcellularLocation>
        <location evidence="1 6">Membrane</location>
        <topology evidence="1 6">Multi-pass membrane protein</topology>
    </subcellularLocation>
</comment>
<keyword evidence="3 6" id="KW-0812">Transmembrane</keyword>
<gene>
    <name evidence="7" type="ORF">OTU49_009318</name>
</gene>